<evidence type="ECO:0008006" key="3">
    <source>
        <dbReference type="Google" id="ProtNLM"/>
    </source>
</evidence>
<organism evidence="1 2">
    <name type="scientific">Azomonas agilis</name>
    <dbReference type="NCBI Taxonomy" id="116849"/>
    <lineage>
        <taxon>Bacteria</taxon>
        <taxon>Pseudomonadati</taxon>
        <taxon>Pseudomonadota</taxon>
        <taxon>Gammaproteobacteria</taxon>
        <taxon>Pseudomonadales</taxon>
        <taxon>Pseudomonadaceae</taxon>
        <taxon>Azomonas</taxon>
    </lineage>
</organism>
<dbReference type="AlphaFoldDB" id="A0A562IK21"/>
<proteinExistence type="predicted"/>
<dbReference type="EMBL" id="VLKG01000005">
    <property type="protein sequence ID" value="TWH71367.1"/>
    <property type="molecule type" value="Genomic_DNA"/>
</dbReference>
<name>A0A562IK21_9GAMM</name>
<dbReference type="InterPro" id="IPR029058">
    <property type="entry name" value="AB_hydrolase_fold"/>
</dbReference>
<reference evidence="1 2" key="1">
    <citation type="submission" date="2019-07" db="EMBL/GenBank/DDBJ databases">
        <title>Genomic Encyclopedia of Type Strains, Phase I: the one thousand microbial genomes (KMG-I) project.</title>
        <authorList>
            <person name="Kyrpides N."/>
        </authorList>
    </citation>
    <scope>NUCLEOTIDE SEQUENCE [LARGE SCALE GENOMIC DNA]</scope>
    <source>
        <strain evidence="1 2">DSM 375</strain>
    </source>
</reference>
<dbReference type="Proteomes" id="UP000319627">
    <property type="component" value="Unassembled WGS sequence"/>
</dbReference>
<evidence type="ECO:0000313" key="1">
    <source>
        <dbReference type="EMBL" id="TWH71367.1"/>
    </source>
</evidence>
<dbReference type="PANTHER" id="PTHR42972">
    <property type="entry name" value="TOL-PAL SYSTEM PROTEIN TOLB"/>
    <property type="match status" value="1"/>
</dbReference>
<comment type="caution">
    <text evidence="1">The sequence shown here is derived from an EMBL/GenBank/DDBJ whole genome shotgun (WGS) entry which is preliminary data.</text>
</comment>
<evidence type="ECO:0000313" key="2">
    <source>
        <dbReference type="Proteomes" id="UP000319627"/>
    </source>
</evidence>
<gene>
    <name evidence="1" type="ORF">LX59_01651</name>
</gene>
<keyword evidence="2" id="KW-1185">Reference proteome</keyword>
<protein>
    <recommendedName>
        <fullName evidence="3">Poly(3-hydroxybutyrate) depolymerase</fullName>
    </recommendedName>
</protein>
<dbReference type="PANTHER" id="PTHR42972:SF8">
    <property type="entry name" value="POLYHYDROXYBUTYRATE DEPOLYMERASE"/>
    <property type="match status" value="1"/>
</dbReference>
<dbReference type="RefSeq" id="WP_246118712.1">
    <property type="nucleotide sequence ID" value="NZ_VLKG01000005.1"/>
</dbReference>
<sequence>MLFGYSTIASRDGLISRKTMNYDTQGTSQATHSITARLLTLSLVLISPYLYAQPNPLPAYGADLNQSSVSGLSSGAFMTSQLYVAFSELMVGAGVIAGGPYLCAKSWAGNTLLTNATTTCMNPLTASVGPNTPELVKQAQKLSESGAIAPLSNLANDRVYIFSGTEDKTVTTTVVDQTYAFFKSVGIPDSSIRYDKSVNAGHAIVVTDTTTACPLTQPPFINDCDFEQSNRILSHIYPELKPATTQNPESLIAFDQSEFLTSNYTSMSKTGYAYIPKNCQAGQKSCSVHIVFHGCQQGAEVIGDQYYAKTGYNELAEANDLIVLYPQITPSNTIPFNPQGCWDFWGYSSPGNIDPDYYTRSAPQLSAVYKMLQRLATPAQTNTVPE</sequence>
<accession>A0A562IK21</accession>
<dbReference type="Gene3D" id="3.40.50.1820">
    <property type="entry name" value="alpha/beta hydrolase"/>
    <property type="match status" value="2"/>
</dbReference>
<dbReference type="SUPFAM" id="SSF53474">
    <property type="entry name" value="alpha/beta-Hydrolases"/>
    <property type="match status" value="1"/>
</dbReference>